<name>A0ABW0ED62_9BACT</name>
<dbReference type="Gene3D" id="3.60.21.10">
    <property type="match status" value="1"/>
</dbReference>
<evidence type="ECO:0000313" key="5">
    <source>
        <dbReference type="EMBL" id="MFC5272274.1"/>
    </source>
</evidence>
<gene>
    <name evidence="5" type="ORF">ACFPIB_16790</name>
</gene>
<keyword evidence="2" id="KW-0378">Hydrolase</keyword>
<feature type="transmembrane region" description="Helical" evidence="3">
    <location>
        <begin position="41"/>
        <end position="62"/>
    </location>
</feature>
<keyword evidence="3" id="KW-0812">Transmembrane</keyword>
<dbReference type="InterPro" id="IPR029052">
    <property type="entry name" value="Metallo-depent_PP-like"/>
</dbReference>
<dbReference type="RefSeq" id="WP_378018634.1">
    <property type="nucleotide sequence ID" value="NZ_JBHSKT010000014.1"/>
</dbReference>
<organism evidence="5 6">
    <name type="scientific">Adhaeribacter terreus</name>
    <dbReference type="NCBI Taxonomy" id="529703"/>
    <lineage>
        <taxon>Bacteria</taxon>
        <taxon>Pseudomonadati</taxon>
        <taxon>Bacteroidota</taxon>
        <taxon>Cytophagia</taxon>
        <taxon>Cytophagales</taxon>
        <taxon>Hymenobacteraceae</taxon>
        <taxon>Adhaeribacter</taxon>
    </lineage>
</organism>
<keyword evidence="3" id="KW-1133">Transmembrane helix</keyword>
<dbReference type="Proteomes" id="UP001596161">
    <property type="component" value="Unassembled WGS sequence"/>
</dbReference>
<evidence type="ECO:0000313" key="6">
    <source>
        <dbReference type="Proteomes" id="UP001596161"/>
    </source>
</evidence>
<accession>A0ABW0ED62</accession>
<feature type="transmembrane region" description="Helical" evidence="3">
    <location>
        <begin position="74"/>
        <end position="94"/>
    </location>
</feature>
<evidence type="ECO:0000256" key="3">
    <source>
        <dbReference type="SAM" id="Phobius"/>
    </source>
</evidence>
<comment type="caution">
    <text evidence="5">The sequence shown here is derived from an EMBL/GenBank/DDBJ whole genome shotgun (WGS) entry which is preliminary data.</text>
</comment>
<dbReference type="EMBL" id="JBHSKT010000014">
    <property type="protein sequence ID" value="MFC5272274.1"/>
    <property type="molecule type" value="Genomic_DNA"/>
</dbReference>
<evidence type="ECO:0000256" key="1">
    <source>
        <dbReference type="ARBA" id="ARBA00022723"/>
    </source>
</evidence>
<dbReference type="PANTHER" id="PTHR31302:SF31">
    <property type="entry name" value="PHOSPHODIESTERASE YAEI"/>
    <property type="match status" value="1"/>
</dbReference>
<keyword evidence="6" id="KW-1185">Reference proteome</keyword>
<sequence>MRRFIMLFGVIALLFDFYVYQGIKRISAGWKSAKLQKSVRWGYWIFFLAFNICFTIVVYQRFSTGEASVFMKWVMNLFLAFFVTKLVFILVLFGEDLVRTGIALFRLIKQLFSETESEEKLMPSRRKFVSQSALILASIPFASFLYGMVKGKYQYTVHRHTLFFEDLPAAFDGFKITQLSDIHAGSFDDPEAVQRGVDLAKAQNSDLFVFTGDLVNDHAPEVVPYINHFKQLKAPFGQFSVLGNHDYGMYVQWPSEEAKAKNLQELKNHHADIGYKLLLDEAVTIEKGGDKLSLIGVENWGKGFIQIGDLDEALANVAPDAFKILLSHDPTHWEEVVKHHDKHVHLTLSGHTHGMQFGVETPLFKWSPAQFRYKTWAGLTEEAGKMLYVNRGFGFIGFSGRVGIWPEITVLELRKGKAS</sequence>
<dbReference type="CDD" id="cd07385">
    <property type="entry name" value="MPP_YkuE_C"/>
    <property type="match status" value="1"/>
</dbReference>
<keyword evidence="3" id="KW-0472">Membrane</keyword>
<feature type="transmembrane region" description="Helical" evidence="3">
    <location>
        <begin position="128"/>
        <end position="149"/>
    </location>
</feature>
<evidence type="ECO:0000256" key="2">
    <source>
        <dbReference type="ARBA" id="ARBA00022801"/>
    </source>
</evidence>
<feature type="domain" description="Calcineurin-like phosphoesterase" evidence="4">
    <location>
        <begin position="174"/>
        <end position="354"/>
    </location>
</feature>
<dbReference type="PANTHER" id="PTHR31302">
    <property type="entry name" value="TRANSMEMBRANE PROTEIN WITH METALLOPHOSPHOESTERASE DOMAIN-RELATED"/>
    <property type="match status" value="1"/>
</dbReference>
<dbReference type="Pfam" id="PF00149">
    <property type="entry name" value="Metallophos"/>
    <property type="match status" value="1"/>
</dbReference>
<protein>
    <submittedName>
        <fullName evidence="5">Metallophosphoesterase</fullName>
    </submittedName>
</protein>
<keyword evidence="1" id="KW-0479">Metal-binding</keyword>
<dbReference type="InterPro" id="IPR051158">
    <property type="entry name" value="Metallophosphoesterase_sf"/>
</dbReference>
<proteinExistence type="predicted"/>
<dbReference type="SUPFAM" id="SSF56300">
    <property type="entry name" value="Metallo-dependent phosphatases"/>
    <property type="match status" value="1"/>
</dbReference>
<reference evidence="6" key="1">
    <citation type="journal article" date="2019" name="Int. J. Syst. Evol. Microbiol.">
        <title>The Global Catalogue of Microorganisms (GCM) 10K type strain sequencing project: providing services to taxonomists for standard genome sequencing and annotation.</title>
        <authorList>
            <consortium name="The Broad Institute Genomics Platform"/>
            <consortium name="The Broad Institute Genome Sequencing Center for Infectious Disease"/>
            <person name="Wu L."/>
            <person name="Ma J."/>
        </authorList>
    </citation>
    <scope>NUCLEOTIDE SEQUENCE [LARGE SCALE GENOMIC DNA]</scope>
    <source>
        <strain evidence="6">KACC 12602</strain>
    </source>
</reference>
<evidence type="ECO:0000259" key="4">
    <source>
        <dbReference type="Pfam" id="PF00149"/>
    </source>
</evidence>
<dbReference type="InterPro" id="IPR004843">
    <property type="entry name" value="Calcineurin-like_PHP"/>
</dbReference>